<dbReference type="EC" id="6.1.1.6" evidence="7"/>
<dbReference type="GO" id="GO:0006430">
    <property type="term" value="P:lysyl-tRNA aminoacylation"/>
    <property type="evidence" value="ECO:0007669"/>
    <property type="project" value="InterPro"/>
</dbReference>
<dbReference type="FunFam" id="3.30.930.10:FF:000017">
    <property type="entry name" value="Elongation factor P--(R)-beta-lysine ligase"/>
    <property type="match status" value="1"/>
</dbReference>
<evidence type="ECO:0000259" key="6">
    <source>
        <dbReference type="PROSITE" id="PS50862"/>
    </source>
</evidence>
<evidence type="ECO:0000256" key="2">
    <source>
        <dbReference type="ARBA" id="ARBA00022598"/>
    </source>
</evidence>
<evidence type="ECO:0000256" key="3">
    <source>
        <dbReference type="ARBA" id="ARBA00022741"/>
    </source>
</evidence>
<evidence type="ECO:0000256" key="5">
    <source>
        <dbReference type="ARBA" id="ARBA00052794"/>
    </source>
</evidence>
<keyword evidence="7" id="KW-0251">Elongation factor</keyword>
<dbReference type="PROSITE" id="PS50862">
    <property type="entry name" value="AA_TRNA_LIGASE_II"/>
    <property type="match status" value="1"/>
</dbReference>
<keyword evidence="7" id="KW-0808">Transferase</keyword>
<dbReference type="GO" id="GO:0000049">
    <property type="term" value="F:tRNA binding"/>
    <property type="evidence" value="ECO:0007669"/>
    <property type="project" value="TreeGrafter"/>
</dbReference>
<evidence type="ECO:0000313" key="8">
    <source>
        <dbReference type="Proteomes" id="UP000250744"/>
    </source>
</evidence>
<keyword evidence="2 7" id="KW-0436">Ligase</keyword>
<dbReference type="PANTHER" id="PTHR42918">
    <property type="entry name" value="LYSYL-TRNA SYNTHETASE"/>
    <property type="match status" value="1"/>
</dbReference>
<accession>A0A364NMN8</accession>
<dbReference type="AlphaFoldDB" id="A0A364NMN8"/>
<dbReference type="Gene3D" id="3.30.930.10">
    <property type="entry name" value="Bira Bifunctional Protein, Domain 2"/>
    <property type="match status" value="1"/>
</dbReference>
<dbReference type="InterPro" id="IPR004525">
    <property type="entry name" value="EpmA"/>
</dbReference>
<dbReference type="GO" id="GO:0003746">
    <property type="term" value="F:translation elongation factor activity"/>
    <property type="evidence" value="ECO:0007669"/>
    <property type="project" value="UniProtKB-KW"/>
</dbReference>
<dbReference type="GO" id="GO:0016740">
    <property type="term" value="F:transferase activity"/>
    <property type="evidence" value="ECO:0007669"/>
    <property type="project" value="UniProtKB-KW"/>
</dbReference>
<dbReference type="NCBIfam" id="NF006828">
    <property type="entry name" value="PRK09350.1"/>
    <property type="match status" value="1"/>
</dbReference>
<comment type="subunit">
    <text evidence="1">Homodimer.</text>
</comment>
<dbReference type="SUPFAM" id="SSF55681">
    <property type="entry name" value="Class II aaRS and biotin synthetases"/>
    <property type="match status" value="1"/>
</dbReference>
<evidence type="ECO:0000256" key="1">
    <source>
        <dbReference type="ARBA" id="ARBA00011738"/>
    </source>
</evidence>
<keyword evidence="3" id="KW-0547">Nucleotide-binding</keyword>
<evidence type="ECO:0000256" key="4">
    <source>
        <dbReference type="ARBA" id="ARBA00022840"/>
    </source>
</evidence>
<keyword evidence="8" id="KW-1185">Reference proteome</keyword>
<feature type="domain" description="Aminoacyl-transfer RNA synthetases class-II family profile" evidence="6">
    <location>
        <begin position="20"/>
        <end position="317"/>
    </location>
</feature>
<gene>
    <name evidence="7" type="ORF">DN062_08995</name>
</gene>
<reference evidence="7 8" key="1">
    <citation type="submission" date="2018-06" db="EMBL/GenBank/DDBJ databases">
        <title>Nitrincola tibetense sp. nov., isolated from Lake XuguoCo on Tibetan Plateau.</title>
        <authorList>
            <person name="Xing P."/>
        </authorList>
    </citation>
    <scope>NUCLEOTIDE SEQUENCE [LARGE SCALE GENOMIC DNA]</scope>
    <source>
        <strain evidence="8">xg18</strain>
    </source>
</reference>
<dbReference type="GO" id="GO:0005524">
    <property type="term" value="F:ATP binding"/>
    <property type="evidence" value="ECO:0007669"/>
    <property type="project" value="UniProtKB-KW"/>
</dbReference>
<dbReference type="EMBL" id="QKRX01000005">
    <property type="protein sequence ID" value="RAU18353.1"/>
    <property type="molecule type" value="Genomic_DNA"/>
</dbReference>
<dbReference type="NCBIfam" id="TIGR00462">
    <property type="entry name" value="genX"/>
    <property type="match status" value="1"/>
</dbReference>
<keyword evidence="4" id="KW-0067">ATP-binding</keyword>
<protein>
    <submittedName>
        <fullName evidence="7">Elongation factor P lysine(34) lysyltransferase</fullName>
        <ecNumber evidence="7">6.1.1.6</ecNumber>
    </submittedName>
</protein>
<dbReference type="InterPro" id="IPR045864">
    <property type="entry name" value="aa-tRNA-synth_II/BPL/LPL"/>
</dbReference>
<comment type="catalytic activity">
    <reaction evidence="5">
        <text>D-beta-lysine + L-lysyl-[protein] + ATP = N(6)-((3R)-3,6-diaminohexanoyl)-L-lysyl-[protein] + AMP + diphosphate + H(+)</text>
        <dbReference type="Rhea" id="RHEA:83435"/>
        <dbReference type="Rhea" id="RHEA-COMP:9752"/>
        <dbReference type="Rhea" id="RHEA-COMP:20131"/>
        <dbReference type="ChEBI" id="CHEBI:15378"/>
        <dbReference type="ChEBI" id="CHEBI:29969"/>
        <dbReference type="ChEBI" id="CHEBI:30616"/>
        <dbReference type="ChEBI" id="CHEBI:33019"/>
        <dbReference type="ChEBI" id="CHEBI:84138"/>
        <dbReference type="ChEBI" id="CHEBI:156053"/>
        <dbReference type="ChEBI" id="CHEBI:456215"/>
    </reaction>
    <physiologicalReaction direction="left-to-right" evidence="5">
        <dbReference type="Rhea" id="RHEA:83436"/>
    </physiologicalReaction>
</comment>
<proteinExistence type="predicted"/>
<dbReference type="Proteomes" id="UP000250744">
    <property type="component" value="Unassembled WGS sequence"/>
</dbReference>
<sequence length="323" mass="36784">MSAVHNSWQPTATIQNLQRRAEILSQIRAFFAKRNVMEVDTHLLSHCAVSDPFIDSMQVNYQSLAGGDITPMFLQTSPEYAMKRLLCAGSGPIYQLAKVFRNGESGRRHNPEFTLLEWYQTGFNLPQLMQEVEALIQSILPYQPFEYISYRDVFQRTLQLDPFTASLAELKSACREQVEASFEDEDRDTWLNLLMSHFIEPQLNATFVHSYPPSQAALAKITQDDYGTPIAARFEVYVQGIELANGYHELTDAQEQQKRLKADHDQRKQLGLPTYPLEMRLVQALEHGLPDCSGVALGVDRLIMLALNCNQIREVIPFSIDRA</sequence>
<comment type="caution">
    <text evidence="7">The sequence shown here is derived from an EMBL/GenBank/DDBJ whole genome shotgun (WGS) entry which is preliminary data.</text>
</comment>
<dbReference type="GO" id="GO:0004824">
    <property type="term" value="F:lysine-tRNA ligase activity"/>
    <property type="evidence" value="ECO:0007669"/>
    <property type="project" value="UniProtKB-EC"/>
</dbReference>
<keyword evidence="7" id="KW-0648">Protein biosynthesis</keyword>
<evidence type="ECO:0000313" key="7">
    <source>
        <dbReference type="EMBL" id="RAU18353.1"/>
    </source>
</evidence>
<name>A0A364NMN8_9GAMM</name>
<dbReference type="GO" id="GO:0005829">
    <property type="term" value="C:cytosol"/>
    <property type="evidence" value="ECO:0007669"/>
    <property type="project" value="TreeGrafter"/>
</dbReference>
<dbReference type="Pfam" id="PF00152">
    <property type="entry name" value="tRNA-synt_2"/>
    <property type="match status" value="1"/>
</dbReference>
<dbReference type="OrthoDB" id="9802326at2"/>
<dbReference type="InterPro" id="IPR006195">
    <property type="entry name" value="aa-tRNA-synth_II"/>
</dbReference>
<dbReference type="InterPro" id="IPR004364">
    <property type="entry name" value="Aa-tRNA-synt_II"/>
</dbReference>
<organism evidence="7 8">
    <name type="scientific">Nitrincola tibetensis</name>
    <dbReference type="NCBI Taxonomy" id="2219697"/>
    <lineage>
        <taxon>Bacteria</taxon>
        <taxon>Pseudomonadati</taxon>
        <taxon>Pseudomonadota</taxon>
        <taxon>Gammaproteobacteria</taxon>
        <taxon>Oceanospirillales</taxon>
        <taxon>Oceanospirillaceae</taxon>
        <taxon>Nitrincola</taxon>
    </lineage>
</organism>
<dbReference type="PANTHER" id="PTHR42918:SF6">
    <property type="entry name" value="ELONGATION FACTOR P--(R)-BETA-LYSINE LIGASE"/>
    <property type="match status" value="1"/>
</dbReference>